<reference evidence="1 2" key="1">
    <citation type="submission" date="2017-07" db="EMBL/GenBank/DDBJ databases">
        <title>Elstera cyanobacteriorum sp. nov., a novel bacterium isolated from cyanobacterial aggregates in a eutrophic lake.</title>
        <authorList>
            <person name="Cai H."/>
        </authorList>
    </citation>
    <scope>NUCLEOTIDE SEQUENCE [LARGE SCALE GENOMIC DNA]</scope>
    <source>
        <strain evidence="1 2">TH019</strain>
    </source>
</reference>
<sequence length="122" mass="13587">MSAFCLLTLAGALLWRSEAPEITLRWTHSVQKTTWEEVWRREGDHLLLAEARIEGSGAGMEPPPEARKQGRFWVWSPLLRVPEVQLAQSGAAGEWALCDVADCFRPQTAARLALCGGRLTED</sequence>
<evidence type="ECO:0000313" key="2">
    <source>
        <dbReference type="Proteomes" id="UP000216361"/>
    </source>
</evidence>
<protein>
    <recommendedName>
        <fullName evidence="3">DUF1850 domain-containing protein</fullName>
    </recommendedName>
</protein>
<proteinExistence type="predicted"/>
<evidence type="ECO:0000313" key="1">
    <source>
        <dbReference type="EMBL" id="OYQ16808.1"/>
    </source>
</evidence>
<name>A0A255XIP0_9PROT</name>
<dbReference type="AlphaFoldDB" id="A0A255XIP0"/>
<dbReference type="OrthoDB" id="5298197at2"/>
<evidence type="ECO:0008006" key="3">
    <source>
        <dbReference type="Google" id="ProtNLM"/>
    </source>
</evidence>
<dbReference type="EMBL" id="NOXS01000035">
    <property type="protein sequence ID" value="OYQ16808.1"/>
    <property type="molecule type" value="Genomic_DNA"/>
</dbReference>
<dbReference type="InterPro" id="IPR015001">
    <property type="entry name" value="DUF1850"/>
</dbReference>
<dbReference type="Pfam" id="PF08905">
    <property type="entry name" value="DUF1850"/>
    <property type="match status" value="1"/>
</dbReference>
<accession>A0A255XIP0</accession>
<comment type="caution">
    <text evidence="1">The sequence shown here is derived from an EMBL/GenBank/DDBJ whole genome shotgun (WGS) entry which is preliminary data.</text>
</comment>
<dbReference type="Proteomes" id="UP000216361">
    <property type="component" value="Unassembled WGS sequence"/>
</dbReference>
<keyword evidence="2" id="KW-1185">Reference proteome</keyword>
<gene>
    <name evidence="1" type="ORF">CHR90_17680</name>
</gene>
<organism evidence="1 2">
    <name type="scientific">Elstera cyanobacteriorum</name>
    <dbReference type="NCBI Taxonomy" id="2022747"/>
    <lineage>
        <taxon>Bacteria</taxon>
        <taxon>Pseudomonadati</taxon>
        <taxon>Pseudomonadota</taxon>
        <taxon>Alphaproteobacteria</taxon>
        <taxon>Rhodospirillales</taxon>
        <taxon>Rhodospirillaceae</taxon>
        <taxon>Elstera</taxon>
    </lineage>
</organism>
<dbReference type="RefSeq" id="WP_094410446.1">
    <property type="nucleotide sequence ID" value="NZ_BMJZ01000003.1"/>
</dbReference>